<accession>A0A1F6CPV4</accession>
<evidence type="ECO:0000313" key="2">
    <source>
        <dbReference type="Proteomes" id="UP000178606"/>
    </source>
</evidence>
<dbReference type="GO" id="GO:0016706">
    <property type="term" value="F:2-oxoglutarate-dependent dioxygenase activity"/>
    <property type="evidence" value="ECO:0007669"/>
    <property type="project" value="UniProtKB-ARBA"/>
</dbReference>
<dbReference type="PANTHER" id="PTHR20883:SF48">
    <property type="entry name" value="ECTOINE DIOXYGENASE"/>
    <property type="match status" value="1"/>
</dbReference>
<evidence type="ECO:0000313" key="1">
    <source>
        <dbReference type="EMBL" id="OGG50912.1"/>
    </source>
</evidence>
<dbReference type="EMBL" id="MFKF01000198">
    <property type="protein sequence ID" value="OGG50912.1"/>
    <property type="molecule type" value="Genomic_DNA"/>
</dbReference>
<dbReference type="AlphaFoldDB" id="A0A1F6CPV4"/>
<comment type="caution">
    <text evidence="1">The sequence shown here is derived from an EMBL/GenBank/DDBJ whole genome shotgun (WGS) entry which is preliminary data.</text>
</comment>
<organism evidence="1 2">
    <name type="scientific">Handelsmanbacteria sp. (strain RIFCSPLOWO2_12_FULL_64_10)</name>
    <dbReference type="NCBI Taxonomy" id="1817868"/>
    <lineage>
        <taxon>Bacteria</taxon>
        <taxon>Candidatus Handelsmaniibacteriota</taxon>
    </lineage>
</organism>
<dbReference type="Gene3D" id="2.60.120.620">
    <property type="entry name" value="q2cbj1_9rhob like domain"/>
    <property type="match status" value="1"/>
</dbReference>
<dbReference type="SUPFAM" id="SSF51197">
    <property type="entry name" value="Clavaminate synthase-like"/>
    <property type="match status" value="1"/>
</dbReference>
<dbReference type="InterPro" id="IPR008775">
    <property type="entry name" value="Phytyl_CoA_dOase-like"/>
</dbReference>
<name>A0A1F6CPV4_HANXR</name>
<gene>
    <name evidence="1" type="ORF">A3F84_00125</name>
</gene>
<dbReference type="Proteomes" id="UP000178606">
    <property type="component" value="Unassembled WGS sequence"/>
</dbReference>
<reference evidence="1 2" key="1">
    <citation type="journal article" date="2016" name="Nat. Commun.">
        <title>Thousands of microbial genomes shed light on interconnected biogeochemical processes in an aquifer system.</title>
        <authorList>
            <person name="Anantharaman K."/>
            <person name="Brown C.T."/>
            <person name="Hug L.A."/>
            <person name="Sharon I."/>
            <person name="Castelle C.J."/>
            <person name="Probst A.J."/>
            <person name="Thomas B.C."/>
            <person name="Singh A."/>
            <person name="Wilkins M.J."/>
            <person name="Karaoz U."/>
            <person name="Brodie E.L."/>
            <person name="Williams K.H."/>
            <person name="Hubbard S.S."/>
            <person name="Banfield J.F."/>
        </authorList>
    </citation>
    <scope>NUCLEOTIDE SEQUENCE [LARGE SCALE GENOMIC DNA]</scope>
    <source>
        <strain evidence="2">RIFCSPLOWO2_12_FULL_64_10</strain>
    </source>
</reference>
<dbReference type="PANTHER" id="PTHR20883">
    <property type="entry name" value="PHYTANOYL-COA DIOXYGENASE DOMAIN CONTAINING 1"/>
    <property type="match status" value="1"/>
</dbReference>
<evidence type="ECO:0008006" key="3">
    <source>
        <dbReference type="Google" id="ProtNLM"/>
    </source>
</evidence>
<dbReference type="GO" id="GO:0005506">
    <property type="term" value="F:iron ion binding"/>
    <property type="evidence" value="ECO:0007669"/>
    <property type="project" value="UniProtKB-ARBA"/>
</dbReference>
<protein>
    <recommendedName>
        <fullName evidence="3">Phytanoyl-CoA dioxygenase</fullName>
    </recommendedName>
</protein>
<dbReference type="Pfam" id="PF05721">
    <property type="entry name" value="PhyH"/>
    <property type="match status" value="1"/>
</dbReference>
<sequence>MTQEQIDFFRENGFIRLEQVYPPDELQRMSDELDYVIQTFATWGAAWRGPWRKHYVRDEEEDRKATLVAIHELQHFSAAWMHAVTKPDLADAVATLMEADALELHHCTLHAKPPDVGAPFPMHQDVPFYEHSDGRYIDALVHLDDADERSGCIKFLKGSYRMGPLKHILGPDTAPHLPTDQYRLEDAVFVPAKAGDAVLFHLWTVHGSAVNHSGRWRRLVRLGFRDPRNRQVAGQGLGRPGLIVKGVRPKVEGMEVNVYGNWTQKK</sequence>
<proteinExistence type="predicted"/>